<dbReference type="SUPFAM" id="SSF53850">
    <property type="entry name" value="Periplasmic binding protein-like II"/>
    <property type="match status" value="1"/>
</dbReference>
<dbReference type="KEGG" id="pmaw:MACH26_05360"/>
<proteinExistence type="inferred from homology"/>
<dbReference type="Gene3D" id="1.10.10.10">
    <property type="entry name" value="Winged helix-like DNA-binding domain superfamily/Winged helix DNA-binding domain"/>
    <property type="match status" value="1"/>
</dbReference>
<protein>
    <submittedName>
        <fullName evidence="6">HTH-type transcriptional regulator YwqM</fullName>
    </submittedName>
</protein>
<keyword evidence="2" id="KW-0805">Transcription regulation</keyword>
<reference evidence="6" key="1">
    <citation type="submission" date="2023-01" db="EMBL/GenBank/DDBJ databases">
        <title>Complete genome sequence of Planctobacterium marinum strain Dej080120_11.</title>
        <authorList>
            <person name="Ueki S."/>
            <person name="Maruyama F."/>
        </authorList>
    </citation>
    <scope>NUCLEOTIDE SEQUENCE</scope>
    <source>
        <strain evidence="6">Dej080120_11</strain>
    </source>
</reference>
<dbReference type="InterPro" id="IPR005119">
    <property type="entry name" value="LysR_subst-bd"/>
</dbReference>
<dbReference type="Pfam" id="PF03466">
    <property type="entry name" value="LysR_substrate"/>
    <property type="match status" value="1"/>
</dbReference>
<evidence type="ECO:0000256" key="4">
    <source>
        <dbReference type="ARBA" id="ARBA00023163"/>
    </source>
</evidence>
<evidence type="ECO:0000256" key="1">
    <source>
        <dbReference type="ARBA" id="ARBA00009437"/>
    </source>
</evidence>
<dbReference type="AlphaFoldDB" id="A0AA48KT47"/>
<evidence type="ECO:0000313" key="6">
    <source>
        <dbReference type="EMBL" id="BDX05015.1"/>
    </source>
</evidence>
<dbReference type="PANTHER" id="PTHR30126:SF100">
    <property type="entry name" value="LYSR-FAMILY TRANSCRIPTIONAL REGULATOR"/>
    <property type="match status" value="1"/>
</dbReference>
<dbReference type="PANTHER" id="PTHR30126">
    <property type="entry name" value="HTH-TYPE TRANSCRIPTIONAL REGULATOR"/>
    <property type="match status" value="1"/>
</dbReference>
<evidence type="ECO:0000313" key="7">
    <source>
        <dbReference type="Proteomes" id="UP001333710"/>
    </source>
</evidence>
<feature type="domain" description="HTH lysR-type" evidence="5">
    <location>
        <begin position="1"/>
        <end position="58"/>
    </location>
</feature>
<dbReference type="PROSITE" id="PS50931">
    <property type="entry name" value="HTH_LYSR"/>
    <property type="match status" value="1"/>
</dbReference>
<dbReference type="GO" id="GO:0003700">
    <property type="term" value="F:DNA-binding transcription factor activity"/>
    <property type="evidence" value="ECO:0007669"/>
    <property type="project" value="InterPro"/>
</dbReference>
<evidence type="ECO:0000259" key="5">
    <source>
        <dbReference type="PROSITE" id="PS50931"/>
    </source>
</evidence>
<sequence length="299" mass="33329">MDFKKLRTFRIAAQLQNFSDASSHLGYVQSAVTSQIKSLEEELETPLFRRNGRGVSLTEAGNKLLEYCDKLFSLREEATLAVKGQTLSRQLIRIAGYETILTYRLPYIIHDFNQQYPEVQLQIQPVGVKQLRQLILTDQADIAFIFDELVAGQSQPIAGLQQIKLGSEEIVVIAAADHPLAQQQSLTINDLAGHTLLLTEQGCYYRNHFEKALIQAGAFTGTLLEFTSIEAIKACVRTGTGIGAISKVSVQPQLDTGEIVALPIKDLSLSVDLLLVSKQEQHNEIVHAFIQQTQKLYYK</sequence>
<keyword evidence="3" id="KW-0238">DNA-binding</keyword>
<dbReference type="EMBL" id="AP027272">
    <property type="protein sequence ID" value="BDX05015.1"/>
    <property type="molecule type" value="Genomic_DNA"/>
</dbReference>
<dbReference type="RefSeq" id="WP_338290937.1">
    <property type="nucleotide sequence ID" value="NZ_AP027272.1"/>
</dbReference>
<dbReference type="Gene3D" id="3.40.190.290">
    <property type="match status" value="1"/>
</dbReference>
<dbReference type="InterPro" id="IPR000847">
    <property type="entry name" value="LysR_HTH_N"/>
</dbReference>
<accession>A0AA48KT47</accession>
<dbReference type="GO" id="GO:0000976">
    <property type="term" value="F:transcription cis-regulatory region binding"/>
    <property type="evidence" value="ECO:0007669"/>
    <property type="project" value="TreeGrafter"/>
</dbReference>
<name>A0AA48KT47_9ALTE</name>
<dbReference type="Proteomes" id="UP001333710">
    <property type="component" value="Chromosome"/>
</dbReference>
<gene>
    <name evidence="6" type="primary">ywqM</name>
    <name evidence="6" type="ORF">MACH26_05360</name>
</gene>
<dbReference type="SUPFAM" id="SSF46785">
    <property type="entry name" value="Winged helix' DNA-binding domain"/>
    <property type="match status" value="1"/>
</dbReference>
<keyword evidence="4" id="KW-0804">Transcription</keyword>
<dbReference type="InterPro" id="IPR036388">
    <property type="entry name" value="WH-like_DNA-bd_sf"/>
</dbReference>
<evidence type="ECO:0000256" key="2">
    <source>
        <dbReference type="ARBA" id="ARBA00023015"/>
    </source>
</evidence>
<keyword evidence="7" id="KW-1185">Reference proteome</keyword>
<organism evidence="6 7">
    <name type="scientific">Planctobacterium marinum</name>
    <dbReference type="NCBI Taxonomy" id="1631968"/>
    <lineage>
        <taxon>Bacteria</taxon>
        <taxon>Pseudomonadati</taxon>
        <taxon>Pseudomonadota</taxon>
        <taxon>Gammaproteobacteria</taxon>
        <taxon>Alteromonadales</taxon>
        <taxon>Alteromonadaceae</taxon>
        <taxon>Planctobacterium</taxon>
    </lineage>
</organism>
<dbReference type="InterPro" id="IPR036390">
    <property type="entry name" value="WH_DNA-bd_sf"/>
</dbReference>
<evidence type="ECO:0000256" key="3">
    <source>
        <dbReference type="ARBA" id="ARBA00023125"/>
    </source>
</evidence>
<dbReference type="FunFam" id="1.10.10.10:FF:000001">
    <property type="entry name" value="LysR family transcriptional regulator"/>
    <property type="match status" value="1"/>
</dbReference>
<dbReference type="Pfam" id="PF00126">
    <property type="entry name" value="HTH_1"/>
    <property type="match status" value="1"/>
</dbReference>
<comment type="similarity">
    <text evidence="1">Belongs to the LysR transcriptional regulatory family.</text>
</comment>